<dbReference type="EMBL" id="PDUD01000004">
    <property type="protein sequence ID" value="PHN07860.1"/>
    <property type="molecule type" value="Genomic_DNA"/>
</dbReference>
<protein>
    <recommendedName>
        <fullName evidence="3">Tetratricopeptide repeat protein</fullName>
    </recommendedName>
</protein>
<organism evidence="1 2">
    <name type="scientific">Flavilitoribacter nigricans (strain ATCC 23147 / DSM 23189 / NBRC 102662 / NCIMB 1420 / SS-2)</name>
    <name type="common">Lewinella nigricans</name>
    <dbReference type="NCBI Taxonomy" id="1122177"/>
    <lineage>
        <taxon>Bacteria</taxon>
        <taxon>Pseudomonadati</taxon>
        <taxon>Bacteroidota</taxon>
        <taxon>Saprospiria</taxon>
        <taxon>Saprospirales</taxon>
        <taxon>Lewinellaceae</taxon>
        <taxon>Flavilitoribacter</taxon>
    </lineage>
</organism>
<name>A0A2D0NHK6_FLAN2</name>
<evidence type="ECO:0008006" key="3">
    <source>
        <dbReference type="Google" id="ProtNLM"/>
    </source>
</evidence>
<evidence type="ECO:0000313" key="1">
    <source>
        <dbReference type="EMBL" id="PHN07860.1"/>
    </source>
</evidence>
<sequence>MLMLLMSVTLTAQVDYTQLYYPTVNRAELSIVEGDYENALQSFQTAFAAVHFSPSIDLYNAAVCALYLGEPATAKPLLIRILGRGVEPQYLWERLERFHPELVADWEALKAYPRVGIYEAESYRQEIYDMESLDQEFRNIEGTDEPYADTIAAIDRQNIRRFRELIAEHGFPGEQLFGAEKQILTTEFPGLIILRHYLQGLSRKQHPENDLMEILIRAVKAGQLEPNLMAQLLSLQGKTDLRLGGSGVWVFRSGSETSGYVVEKYPKEQLEKINEDRRQYGLDPLADYHRKAAFSLQKARERGFDFSKYSTTNKIALDRTAYDRILQSFESLR</sequence>
<dbReference type="Proteomes" id="UP000223913">
    <property type="component" value="Unassembled WGS sequence"/>
</dbReference>
<dbReference type="AlphaFoldDB" id="A0A2D0NHK6"/>
<accession>A0A2D0NHK6</accession>
<reference evidence="1 2" key="1">
    <citation type="submission" date="2017-10" db="EMBL/GenBank/DDBJ databases">
        <title>The draft genome sequence of Lewinella nigricans NBRC 102662.</title>
        <authorList>
            <person name="Wang K."/>
        </authorList>
    </citation>
    <scope>NUCLEOTIDE SEQUENCE [LARGE SCALE GENOMIC DNA]</scope>
    <source>
        <strain evidence="1 2">NBRC 102662</strain>
    </source>
</reference>
<comment type="caution">
    <text evidence="1">The sequence shown here is derived from an EMBL/GenBank/DDBJ whole genome shotgun (WGS) entry which is preliminary data.</text>
</comment>
<gene>
    <name evidence="1" type="ORF">CRP01_03670</name>
</gene>
<proteinExistence type="predicted"/>
<evidence type="ECO:0000313" key="2">
    <source>
        <dbReference type="Proteomes" id="UP000223913"/>
    </source>
</evidence>
<keyword evidence="2" id="KW-1185">Reference proteome</keyword>